<protein>
    <recommendedName>
        <fullName evidence="3">NADH-ubiquinone oxidoreductase B15 subunit</fullName>
    </recommendedName>
</protein>
<sequence length="184" mass="20993">MGLQLKVLYNEDVCEHYQYHTWLNMAEVQDVKPDPAYLKYAAMMKTRHHYFRWTPRTARLTFIYVAVVPAIMGYIAYKTDENLPRHHPSSQLVLLSSSYAQNRYLDLLVANYKSTIAQCLGFVVTASCCAIHGNVTICVCSGTTTQHNAAEVLNPVFGESICDCGGVSKVWKYRLEYETTSHRR</sequence>
<name>F9FDZ5_FUSOF</name>
<dbReference type="OrthoDB" id="15108at2759"/>
<evidence type="ECO:0000313" key="2">
    <source>
        <dbReference type="EMBL" id="EGU84842.1"/>
    </source>
</evidence>
<keyword evidence="1" id="KW-0812">Transmembrane</keyword>
<accession>F9FDZ5</accession>
<gene>
    <name evidence="2" type="ORF">FOXB_04623</name>
</gene>
<proteinExistence type="predicted"/>
<dbReference type="STRING" id="660025.F9FDZ5"/>
<reference evidence="2" key="1">
    <citation type="journal article" date="2012" name="Mol. Plant Microbe Interact.">
        <title>A highly conserved effector in Fusarium oxysporum is required for full virulence on Arabidopsis.</title>
        <authorList>
            <person name="Thatcher L.F."/>
            <person name="Gardiner D.M."/>
            <person name="Kazan K."/>
            <person name="Manners J."/>
        </authorList>
    </citation>
    <scope>NUCLEOTIDE SEQUENCE [LARGE SCALE GENOMIC DNA]</scope>
    <source>
        <strain evidence="2">Fo5176</strain>
    </source>
</reference>
<keyword evidence="1" id="KW-0472">Membrane</keyword>
<organism evidence="2">
    <name type="scientific">Fusarium oxysporum (strain Fo5176)</name>
    <name type="common">Fusarium vascular wilt</name>
    <dbReference type="NCBI Taxonomy" id="660025"/>
    <lineage>
        <taxon>Eukaryota</taxon>
        <taxon>Fungi</taxon>
        <taxon>Dikarya</taxon>
        <taxon>Ascomycota</taxon>
        <taxon>Pezizomycotina</taxon>
        <taxon>Sordariomycetes</taxon>
        <taxon>Hypocreomycetidae</taxon>
        <taxon>Hypocreales</taxon>
        <taxon>Nectriaceae</taxon>
        <taxon>Fusarium</taxon>
        <taxon>Fusarium oxysporum species complex</taxon>
    </lineage>
</organism>
<feature type="transmembrane region" description="Helical" evidence="1">
    <location>
        <begin position="57"/>
        <end position="77"/>
    </location>
</feature>
<dbReference type="PANTHER" id="PTHR39476:SF1">
    <property type="entry name" value="NADH DEHYDROGENASE [UBIQUINONE] 1 BETA SUBCOMPLEX SUBUNIT 4"/>
    <property type="match status" value="1"/>
</dbReference>
<dbReference type="PANTHER" id="PTHR39476">
    <property type="entry name" value="NADH:UBIQUINONE OXIDOREDUCTASE 6.6KD SUBUNIT"/>
    <property type="match status" value="1"/>
</dbReference>
<comment type="caution">
    <text evidence="2">The sequence shown here is derived from an EMBL/GenBank/DDBJ whole genome shotgun (WGS) entry which is preliminary data.</text>
</comment>
<keyword evidence="1" id="KW-1133">Transmembrane helix</keyword>
<evidence type="ECO:0000256" key="1">
    <source>
        <dbReference type="SAM" id="Phobius"/>
    </source>
</evidence>
<dbReference type="AlphaFoldDB" id="F9FDZ5"/>
<evidence type="ECO:0008006" key="3">
    <source>
        <dbReference type="Google" id="ProtNLM"/>
    </source>
</evidence>
<dbReference type="EMBL" id="AFQF01001472">
    <property type="protein sequence ID" value="EGU84842.1"/>
    <property type="molecule type" value="Genomic_DNA"/>
</dbReference>